<name>A0A9W4T4S9_9GLOM</name>
<evidence type="ECO:0000256" key="1">
    <source>
        <dbReference type="SAM" id="Phobius"/>
    </source>
</evidence>
<keyword evidence="1" id="KW-1133">Transmembrane helix</keyword>
<reference evidence="2" key="1">
    <citation type="submission" date="2022-08" db="EMBL/GenBank/DDBJ databases">
        <authorList>
            <person name="Kallberg Y."/>
            <person name="Tangrot J."/>
            <person name="Rosling A."/>
        </authorList>
    </citation>
    <scope>NUCLEOTIDE SEQUENCE</scope>
    <source>
        <strain evidence="2">Wild A</strain>
    </source>
</reference>
<keyword evidence="1" id="KW-0472">Membrane</keyword>
<gene>
    <name evidence="2" type="ORF">FWILDA_LOCUS15631</name>
</gene>
<evidence type="ECO:0000313" key="3">
    <source>
        <dbReference type="Proteomes" id="UP001153678"/>
    </source>
</evidence>
<dbReference type="Proteomes" id="UP001153678">
    <property type="component" value="Unassembled WGS sequence"/>
</dbReference>
<feature type="transmembrane region" description="Helical" evidence="1">
    <location>
        <begin position="26"/>
        <end position="51"/>
    </location>
</feature>
<comment type="caution">
    <text evidence="2">The sequence shown here is derived from an EMBL/GenBank/DDBJ whole genome shotgun (WGS) entry which is preliminary data.</text>
</comment>
<proteinExistence type="predicted"/>
<dbReference type="EMBL" id="CAMKVN010008470">
    <property type="protein sequence ID" value="CAI2192548.1"/>
    <property type="molecule type" value="Genomic_DNA"/>
</dbReference>
<dbReference type="AlphaFoldDB" id="A0A9W4T4S9"/>
<keyword evidence="1" id="KW-0812">Transmembrane</keyword>
<sequence>KFYNVQIVYDPNWRGISLFIGVESDFLLSTFVIFNVISRLGSFIVIINALTGEAPENSGLRLEDVMKVKFISKNNERILGNIKEDWFSNKIHDTDGKDNPTLDLELNLVMRKGNELSYFVLSKKNEETWNSSWQAQILRFIE</sequence>
<accession>A0A9W4T4S9</accession>
<feature type="non-terminal residue" evidence="2">
    <location>
        <position position="142"/>
    </location>
</feature>
<protein>
    <submittedName>
        <fullName evidence="2">3634_t:CDS:1</fullName>
    </submittedName>
</protein>
<evidence type="ECO:0000313" key="2">
    <source>
        <dbReference type="EMBL" id="CAI2192548.1"/>
    </source>
</evidence>
<organism evidence="2 3">
    <name type="scientific">Funneliformis geosporum</name>
    <dbReference type="NCBI Taxonomy" id="1117311"/>
    <lineage>
        <taxon>Eukaryota</taxon>
        <taxon>Fungi</taxon>
        <taxon>Fungi incertae sedis</taxon>
        <taxon>Mucoromycota</taxon>
        <taxon>Glomeromycotina</taxon>
        <taxon>Glomeromycetes</taxon>
        <taxon>Glomerales</taxon>
        <taxon>Glomeraceae</taxon>
        <taxon>Funneliformis</taxon>
    </lineage>
</organism>
<keyword evidence="3" id="KW-1185">Reference proteome</keyword>